<name>A0AAV9TST4_9PEZI</name>
<evidence type="ECO:0000313" key="2">
    <source>
        <dbReference type="Proteomes" id="UP001327957"/>
    </source>
</evidence>
<proteinExistence type="predicted"/>
<reference evidence="1 2" key="1">
    <citation type="submission" date="2023-04" db="EMBL/GenBank/DDBJ databases">
        <title>Colletotrichum tabacum stain YC1 causing leaf anthracnose on Nicotiana tabacum(L.) cv.</title>
        <authorList>
            <person name="Ji Z."/>
            <person name="Wang M."/>
            <person name="Zhang J."/>
            <person name="Wang N."/>
            <person name="Zhou Z."/>
        </authorList>
    </citation>
    <scope>NUCLEOTIDE SEQUENCE [LARGE SCALE GENOMIC DNA]</scope>
    <source>
        <strain evidence="1 2">YC1</strain>
    </source>
</reference>
<evidence type="ECO:0000313" key="1">
    <source>
        <dbReference type="EMBL" id="KAK6226662.1"/>
    </source>
</evidence>
<gene>
    <name evidence="1" type="ORF">QIS74_00217</name>
</gene>
<accession>A0AAV9TST4</accession>
<dbReference type="EMBL" id="JASAOK010000001">
    <property type="protein sequence ID" value="KAK6226662.1"/>
    <property type="molecule type" value="Genomic_DNA"/>
</dbReference>
<dbReference type="AlphaFoldDB" id="A0AAV9TST4"/>
<sequence>MTWTDSSQAWDWVGHGLAEIFDEPGRETRDSTLASAPRSYCVRQTVRMQAPKRLSRADSRNEPLSLVSRCLGAGERDLFSPKRGPGLPRWS</sequence>
<organism evidence="1 2">
    <name type="scientific">Colletotrichum tabaci</name>
    <dbReference type="NCBI Taxonomy" id="1209068"/>
    <lineage>
        <taxon>Eukaryota</taxon>
        <taxon>Fungi</taxon>
        <taxon>Dikarya</taxon>
        <taxon>Ascomycota</taxon>
        <taxon>Pezizomycotina</taxon>
        <taxon>Sordariomycetes</taxon>
        <taxon>Hypocreomycetidae</taxon>
        <taxon>Glomerellales</taxon>
        <taxon>Glomerellaceae</taxon>
        <taxon>Colletotrichum</taxon>
        <taxon>Colletotrichum destructivum species complex</taxon>
    </lineage>
</organism>
<keyword evidence="2" id="KW-1185">Reference proteome</keyword>
<comment type="caution">
    <text evidence="1">The sequence shown here is derived from an EMBL/GenBank/DDBJ whole genome shotgun (WGS) entry which is preliminary data.</text>
</comment>
<protein>
    <submittedName>
        <fullName evidence="1">Uncharacterized protein</fullName>
    </submittedName>
</protein>
<dbReference type="Proteomes" id="UP001327957">
    <property type="component" value="Unassembled WGS sequence"/>
</dbReference>